<reference evidence="1 2" key="1">
    <citation type="submission" date="2016-03" db="EMBL/GenBank/DDBJ databases">
        <title>Complete genome sequence of Thermococcus profundus strain DT5432.</title>
        <authorList>
            <person name="Oger P.M."/>
        </authorList>
    </citation>
    <scope>NUCLEOTIDE SEQUENCE [LARGE SCALE GENOMIC DNA]</scope>
    <source>
        <strain evidence="1 2">DT 5432</strain>
    </source>
</reference>
<protein>
    <submittedName>
        <fullName evidence="1">Uncharacterized protein</fullName>
    </submittedName>
</protein>
<proteinExistence type="predicted"/>
<gene>
    <name evidence="1" type="ORF">A3L09_02165</name>
</gene>
<accession>A0A2Z2M8Y2</accession>
<name>A0A2Z2M8Y2_THEPR</name>
<dbReference type="EMBL" id="CP014862">
    <property type="protein sequence ID" value="ASJ02156.1"/>
    <property type="molecule type" value="Genomic_DNA"/>
</dbReference>
<evidence type="ECO:0000313" key="1">
    <source>
        <dbReference type="EMBL" id="ASJ02156.1"/>
    </source>
</evidence>
<organism evidence="1 2">
    <name type="scientific">Thermococcus profundus</name>
    <dbReference type="NCBI Taxonomy" id="49899"/>
    <lineage>
        <taxon>Archaea</taxon>
        <taxon>Methanobacteriati</taxon>
        <taxon>Methanobacteriota</taxon>
        <taxon>Thermococci</taxon>
        <taxon>Thermococcales</taxon>
        <taxon>Thermococcaceae</taxon>
        <taxon>Thermococcus</taxon>
    </lineage>
</organism>
<dbReference type="Proteomes" id="UP000250179">
    <property type="component" value="Chromosome"/>
</dbReference>
<evidence type="ECO:0000313" key="2">
    <source>
        <dbReference type="Proteomes" id="UP000250179"/>
    </source>
</evidence>
<keyword evidence="2" id="KW-1185">Reference proteome</keyword>
<sequence length="528" mass="58857">MMSLKKIGAALLVLFLFSVSVNHFFTRVAADNFNEVTVTYSKSPLSGLIVNKAERFAVHFGKGYGTFTAVGMLPNGTPVFLGFYGGTGMFRMNFKALLKYSKIWNDYMVRMGIDPESVNPGILFLGTVKKDDHLYSTAFSVPIRVDKILKGYSTKVEATPSMVKLSDSYLKPLKKQVSNETVSVNSIWDDYPPSLQDSTITYLLNLVPARLDENCYTSGVCLYWAPDYRILSYGLNASIPVVITHIWGQVDDRDAGYVSMFMATKSSSGVSISFSALGVQNDGGSVTPISGGPMFTLKDQGEWIDHVIQFHGRDLPNGEDSYVISGIVGHYVVMRFRLYGEGTDDTGQKVILPYDDRAFFTIVVPVFEKTPEGTRIRTWDGIFSGSDGSKLVGEVKDITHTFEEYRDYNFVGQFHVDMWQLKSESHYTPLLSLGVSVDDLGAIPVAGFSIGMSSKDASLLKMDVGYNPWNSNQKFEVTTYKLNDMFVYNKESYIIPVMYVDIYELPKYVSLPSPPHPVYPPVYPLDTS</sequence>
<dbReference type="AlphaFoldDB" id="A0A2Z2M8Y2"/>
<dbReference type="KEGG" id="tprf:A3L09_02165"/>